<protein>
    <submittedName>
        <fullName evidence="1">DUF4432 family protein</fullName>
    </submittedName>
</protein>
<name>A0ABX0J1Z2_9BACL</name>
<dbReference type="InterPro" id="IPR027839">
    <property type="entry name" value="DUF4432"/>
</dbReference>
<dbReference type="InterPro" id="IPR014718">
    <property type="entry name" value="GH-type_carb-bd"/>
</dbReference>
<accession>A0ABX0J1Z2</accession>
<proteinExistence type="predicted"/>
<dbReference type="Gene3D" id="2.70.98.10">
    <property type="match status" value="1"/>
</dbReference>
<organism evidence="1 2">
    <name type="scientific">Paenibacillus agricola</name>
    <dbReference type="NCBI Taxonomy" id="2716264"/>
    <lineage>
        <taxon>Bacteria</taxon>
        <taxon>Bacillati</taxon>
        <taxon>Bacillota</taxon>
        <taxon>Bacilli</taxon>
        <taxon>Bacillales</taxon>
        <taxon>Paenibacillaceae</taxon>
        <taxon>Paenibacillus</taxon>
    </lineage>
</organism>
<keyword evidence="2" id="KW-1185">Reference proteome</keyword>
<reference evidence="1" key="1">
    <citation type="submission" date="2020-03" db="EMBL/GenBank/DDBJ databases">
        <title>Draft sequencing of Paenibacilllus sp. S3N08.</title>
        <authorList>
            <person name="Kim D.-U."/>
        </authorList>
    </citation>
    <scope>NUCLEOTIDE SEQUENCE</scope>
    <source>
        <strain evidence="1">S3N08</strain>
    </source>
</reference>
<dbReference type="Proteomes" id="UP001165962">
    <property type="component" value="Unassembled WGS sequence"/>
</dbReference>
<dbReference type="EMBL" id="JAAOIW010000003">
    <property type="protein sequence ID" value="NHN29841.1"/>
    <property type="molecule type" value="Genomic_DNA"/>
</dbReference>
<evidence type="ECO:0000313" key="2">
    <source>
        <dbReference type="Proteomes" id="UP001165962"/>
    </source>
</evidence>
<dbReference type="RefSeq" id="WP_166148341.1">
    <property type="nucleotide sequence ID" value="NZ_JAAOIW010000003.1"/>
</dbReference>
<sequence length="337" mass="38631">MSNNCPCTIKETMVSSIKVVYLENELLRASILVGKGADVFELIYKPLQIDVLLKTNKGLAVFDNRNLSEQRLKMYSELYAGGWQDCLPHRARYEHIDITQETGGIAATLPWEYEITQNNAEAASILCFVQLPDIPLYIEKSFTLKRGDSHLYIGIRIRNQGSSAVKFTWTQHPAFGGQFLDENVTIEVPDCVAFHPRSYDRAFKDDLARFEEPIDRITLPSGNTRNIQEVMPKNSNEQFFIVLKNIREPWAKLINHKKGVGVLLKWQLDAFPYIRYWSNNVSTMYTIGIEPSNDAFSSFDDSLEHGTFRELQPNEEYATMLQCEIFDTERLKGAKVL</sequence>
<comment type="caution">
    <text evidence="1">The sequence shown here is derived from an EMBL/GenBank/DDBJ whole genome shotgun (WGS) entry which is preliminary data.</text>
</comment>
<dbReference type="InterPro" id="IPR011013">
    <property type="entry name" value="Gal_mutarotase_sf_dom"/>
</dbReference>
<dbReference type="Pfam" id="PF14486">
    <property type="entry name" value="DUF4432"/>
    <property type="match status" value="1"/>
</dbReference>
<gene>
    <name evidence="1" type="ORF">G9U52_08340</name>
</gene>
<dbReference type="SUPFAM" id="SSF74650">
    <property type="entry name" value="Galactose mutarotase-like"/>
    <property type="match status" value="1"/>
</dbReference>
<evidence type="ECO:0000313" key="1">
    <source>
        <dbReference type="EMBL" id="NHN29841.1"/>
    </source>
</evidence>